<dbReference type="InterPro" id="IPR012296">
    <property type="entry name" value="Nuclease_put_TT1808"/>
</dbReference>
<dbReference type="Pfam" id="PF05685">
    <property type="entry name" value="Uma2"/>
    <property type="match status" value="1"/>
</dbReference>
<evidence type="ECO:0000259" key="1">
    <source>
        <dbReference type="Pfam" id="PF05685"/>
    </source>
</evidence>
<dbReference type="SUPFAM" id="SSF52980">
    <property type="entry name" value="Restriction endonuclease-like"/>
    <property type="match status" value="1"/>
</dbReference>
<sequence length="186" mass="21244">MSGPAYRRISEEQYLLELEASDIPLEFIDGLIYPRAASSLRHCRINTNLLRVLLNATQDTQNWVYTNQMRLRLAPPQFHQVMNYFPDIFVSSEESSLDAMFLSAPSVIVEITSEETYRIDTSWKAYVYRSIPSLQAYLMIDSESQSAELHRRTPNGWDVEVVQGSVSLPCVNISLSLDEVYDGVNL</sequence>
<reference evidence="2 3" key="1">
    <citation type="submission" date="2024-02" db="EMBL/GenBank/DDBJ databases">
        <title>Deinococcus xinjiangensis NBRC 107630.</title>
        <authorList>
            <person name="Ichikawa N."/>
            <person name="Katano-Makiyama Y."/>
            <person name="Hidaka K."/>
        </authorList>
    </citation>
    <scope>NUCLEOTIDE SEQUENCE [LARGE SCALE GENOMIC DNA]</scope>
    <source>
        <strain evidence="2 3">NBRC 107630</strain>
    </source>
</reference>
<feature type="domain" description="Putative restriction endonuclease" evidence="1">
    <location>
        <begin position="12"/>
        <end position="162"/>
    </location>
</feature>
<dbReference type="PANTHER" id="PTHR36558">
    <property type="entry name" value="GLR1098 PROTEIN"/>
    <property type="match status" value="1"/>
</dbReference>
<organism evidence="2 3">
    <name type="scientific">Deinococcus xinjiangensis</name>
    <dbReference type="NCBI Taxonomy" id="457454"/>
    <lineage>
        <taxon>Bacteria</taxon>
        <taxon>Thermotogati</taxon>
        <taxon>Deinococcota</taxon>
        <taxon>Deinococci</taxon>
        <taxon>Deinococcales</taxon>
        <taxon>Deinococcaceae</taxon>
        <taxon>Deinococcus</taxon>
    </lineage>
</organism>
<dbReference type="EMBL" id="BAABRN010000011">
    <property type="protein sequence ID" value="GAA5501650.1"/>
    <property type="molecule type" value="Genomic_DNA"/>
</dbReference>
<dbReference type="InterPro" id="IPR011335">
    <property type="entry name" value="Restrct_endonuc-II-like"/>
</dbReference>
<name>A0ABP9VBS3_9DEIO</name>
<keyword evidence="3" id="KW-1185">Reference proteome</keyword>
<comment type="caution">
    <text evidence="2">The sequence shown here is derived from an EMBL/GenBank/DDBJ whole genome shotgun (WGS) entry which is preliminary data.</text>
</comment>
<dbReference type="Proteomes" id="UP001458946">
    <property type="component" value="Unassembled WGS sequence"/>
</dbReference>
<dbReference type="Gene3D" id="3.90.1570.10">
    <property type="entry name" value="tt1808, chain A"/>
    <property type="match status" value="1"/>
</dbReference>
<proteinExistence type="predicted"/>
<evidence type="ECO:0000313" key="3">
    <source>
        <dbReference type="Proteomes" id="UP001458946"/>
    </source>
</evidence>
<dbReference type="RefSeq" id="WP_353541618.1">
    <property type="nucleotide sequence ID" value="NZ_BAABRN010000011.1"/>
</dbReference>
<protein>
    <recommendedName>
        <fullName evidence="1">Putative restriction endonuclease domain-containing protein</fullName>
    </recommendedName>
</protein>
<gene>
    <name evidence="2" type="ORF">Dxin01_01386</name>
</gene>
<dbReference type="PANTHER" id="PTHR36558:SF1">
    <property type="entry name" value="RESTRICTION ENDONUCLEASE DOMAIN-CONTAINING PROTEIN-RELATED"/>
    <property type="match status" value="1"/>
</dbReference>
<dbReference type="InterPro" id="IPR008538">
    <property type="entry name" value="Uma2"/>
</dbReference>
<evidence type="ECO:0000313" key="2">
    <source>
        <dbReference type="EMBL" id="GAA5501650.1"/>
    </source>
</evidence>
<accession>A0ABP9VBS3</accession>